<dbReference type="AlphaFoldDB" id="A0A3D8VI18"/>
<organism evidence="2 3">
    <name type="scientific">Lysobacter soli</name>
    <dbReference type="NCBI Taxonomy" id="453783"/>
    <lineage>
        <taxon>Bacteria</taxon>
        <taxon>Pseudomonadati</taxon>
        <taxon>Pseudomonadota</taxon>
        <taxon>Gammaproteobacteria</taxon>
        <taxon>Lysobacterales</taxon>
        <taxon>Lysobacteraceae</taxon>
        <taxon>Lysobacter</taxon>
    </lineage>
</organism>
<comment type="caution">
    <text evidence="2">The sequence shown here is derived from an EMBL/GenBank/DDBJ whole genome shotgun (WGS) entry which is preliminary data.</text>
</comment>
<name>A0A3D8VI18_9GAMM</name>
<keyword evidence="3" id="KW-1185">Reference proteome</keyword>
<feature type="region of interest" description="Disordered" evidence="1">
    <location>
        <begin position="182"/>
        <end position="259"/>
    </location>
</feature>
<evidence type="ECO:0000256" key="1">
    <source>
        <dbReference type="SAM" id="MobiDB-lite"/>
    </source>
</evidence>
<dbReference type="EMBL" id="QTJR01000002">
    <property type="protein sequence ID" value="RDY68751.1"/>
    <property type="molecule type" value="Genomic_DNA"/>
</dbReference>
<feature type="compositionally biased region" description="Low complexity" evidence="1">
    <location>
        <begin position="214"/>
        <end position="237"/>
    </location>
</feature>
<evidence type="ECO:0000313" key="2">
    <source>
        <dbReference type="EMBL" id="RDY68751.1"/>
    </source>
</evidence>
<dbReference type="Proteomes" id="UP000256829">
    <property type="component" value="Unassembled WGS sequence"/>
</dbReference>
<feature type="compositionally biased region" description="Basic and acidic residues" evidence="1">
    <location>
        <begin position="182"/>
        <end position="194"/>
    </location>
</feature>
<sequence length="259" mass="28179">MAADHNRMPDWHSFDDERNWTMAMTWKARLGAMLVAAAATLGLGGTASAQDYTFGWNPRSGDVWVDTWLTDVNRYGARYRDPFVDEMVRYYGAPRELVNELLGERRWAPGDVYFACSIASALGRPCRYVADMWERDHALGWGEVAKNLGIKPGSTEFHQLKKGFVPSYDRWGRDITIDADLARDFPGRPRDPGKVKAAQANKHHADNGKAATHGNAKNGSAGKAKGNAGSKGAAGKSDAQPKGQGNGNQDAKGQGKGKG</sequence>
<reference evidence="2 3" key="1">
    <citation type="submission" date="2018-08" db="EMBL/GenBank/DDBJ databases">
        <title>Lysobacter soli KCTC 22011, whole genome shotgun sequence.</title>
        <authorList>
            <person name="Zhang X."/>
            <person name="Feng G."/>
            <person name="Zhu H."/>
        </authorList>
    </citation>
    <scope>NUCLEOTIDE SEQUENCE [LARGE SCALE GENOMIC DNA]</scope>
    <source>
        <strain evidence="2 3">KCTC 22011</strain>
    </source>
</reference>
<proteinExistence type="predicted"/>
<gene>
    <name evidence="2" type="ORF">DX912_04440</name>
</gene>
<protein>
    <submittedName>
        <fullName evidence="2">Uncharacterized protein</fullName>
    </submittedName>
</protein>
<accession>A0A3D8VI18</accession>
<evidence type="ECO:0000313" key="3">
    <source>
        <dbReference type="Proteomes" id="UP000256829"/>
    </source>
</evidence>